<dbReference type="Gene3D" id="3.30.40.10">
    <property type="entry name" value="Zinc/RING finger domain, C3HC4 (zinc finger)"/>
    <property type="match status" value="1"/>
</dbReference>
<comment type="caution">
    <text evidence="19">The sequence shown here is derived from an EMBL/GenBank/DDBJ whole genome shotgun (WGS) entry which is preliminary data.</text>
</comment>
<dbReference type="OrthoDB" id="1903104at2759"/>
<evidence type="ECO:0000256" key="7">
    <source>
        <dbReference type="ARBA" id="ARBA00023015"/>
    </source>
</evidence>
<dbReference type="SUPFAM" id="SSF57903">
    <property type="entry name" value="FYVE/PHD zinc finger"/>
    <property type="match status" value="1"/>
</dbReference>
<feature type="coiled-coil region" evidence="14">
    <location>
        <begin position="1307"/>
        <end position="1334"/>
    </location>
</feature>
<feature type="region of interest" description="Disordered" evidence="15">
    <location>
        <begin position="2026"/>
        <end position="2079"/>
    </location>
</feature>
<dbReference type="EMBL" id="PNBA02000004">
    <property type="protein sequence ID" value="KAG6426408.1"/>
    <property type="molecule type" value="Genomic_DNA"/>
</dbReference>
<evidence type="ECO:0000256" key="8">
    <source>
        <dbReference type="ARBA" id="ARBA00023117"/>
    </source>
</evidence>
<dbReference type="Pfam" id="PF15613">
    <property type="entry name" value="WSD"/>
    <property type="match status" value="1"/>
</dbReference>
<feature type="region of interest" description="Disordered" evidence="15">
    <location>
        <begin position="1"/>
        <end position="20"/>
    </location>
</feature>
<dbReference type="GO" id="GO:0008270">
    <property type="term" value="F:zinc ion binding"/>
    <property type="evidence" value="ECO:0007669"/>
    <property type="project" value="UniProtKB-KW"/>
</dbReference>
<organism evidence="19">
    <name type="scientific">Salvia splendens</name>
    <name type="common">Scarlet sage</name>
    <dbReference type="NCBI Taxonomy" id="180675"/>
    <lineage>
        <taxon>Eukaryota</taxon>
        <taxon>Viridiplantae</taxon>
        <taxon>Streptophyta</taxon>
        <taxon>Embryophyta</taxon>
        <taxon>Tracheophyta</taxon>
        <taxon>Spermatophyta</taxon>
        <taxon>Magnoliopsida</taxon>
        <taxon>eudicotyledons</taxon>
        <taxon>Gunneridae</taxon>
        <taxon>Pentapetalae</taxon>
        <taxon>asterids</taxon>
        <taxon>lamiids</taxon>
        <taxon>Lamiales</taxon>
        <taxon>Lamiaceae</taxon>
        <taxon>Nepetoideae</taxon>
        <taxon>Mentheae</taxon>
        <taxon>Salviinae</taxon>
        <taxon>Salvia</taxon>
        <taxon>Salvia subgen. Calosphace</taxon>
        <taxon>core Calosphace</taxon>
    </lineage>
</organism>
<dbReference type="SMART" id="SM00249">
    <property type="entry name" value="PHD"/>
    <property type="match status" value="1"/>
</dbReference>
<feature type="region of interest" description="Disordered" evidence="15">
    <location>
        <begin position="1358"/>
        <end position="1385"/>
    </location>
</feature>
<evidence type="ECO:0000313" key="20">
    <source>
        <dbReference type="Proteomes" id="UP000298416"/>
    </source>
</evidence>
<evidence type="ECO:0000256" key="10">
    <source>
        <dbReference type="ARBA" id="ARBA00023163"/>
    </source>
</evidence>
<evidence type="ECO:0000256" key="13">
    <source>
        <dbReference type="PROSITE-ProRule" id="PRU00146"/>
    </source>
</evidence>
<evidence type="ECO:0000259" key="18">
    <source>
        <dbReference type="PROSITE" id="PS50982"/>
    </source>
</evidence>
<keyword evidence="8 12" id="KW-0103">Bromodomain</keyword>
<proteinExistence type="inferred from homology"/>
<dbReference type="SUPFAM" id="SSF54171">
    <property type="entry name" value="DNA-binding domain"/>
    <property type="match status" value="1"/>
</dbReference>
<evidence type="ECO:0000256" key="15">
    <source>
        <dbReference type="SAM" id="MobiDB-lite"/>
    </source>
</evidence>
<dbReference type="InterPro" id="IPR001487">
    <property type="entry name" value="Bromodomain"/>
</dbReference>
<keyword evidence="6" id="KW-0862">Zinc</keyword>
<dbReference type="InterPro" id="IPR011011">
    <property type="entry name" value="Znf_FYVE_PHD"/>
</dbReference>
<dbReference type="PROSITE" id="PS01359">
    <property type="entry name" value="ZF_PHD_1"/>
    <property type="match status" value="1"/>
</dbReference>
<dbReference type="InterPro" id="IPR003888">
    <property type="entry name" value="FYrich_N"/>
</dbReference>
<evidence type="ECO:0000259" key="17">
    <source>
        <dbReference type="PROSITE" id="PS50016"/>
    </source>
</evidence>
<dbReference type="Gene3D" id="1.20.920.10">
    <property type="entry name" value="Bromodomain-like"/>
    <property type="match status" value="1"/>
</dbReference>
<dbReference type="InterPro" id="IPR019787">
    <property type="entry name" value="Znf_PHD-finger"/>
</dbReference>
<feature type="region of interest" description="Disordered" evidence="15">
    <location>
        <begin position="1824"/>
        <end position="1858"/>
    </location>
</feature>
<dbReference type="InterPro" id="IPR019786">
    <property type="entry name" value="Zinc_finger_PHD-type_CS"/>
</dbReference>
<dbReference type="PANTHER" id="PTHR47162">
    <property type="entry name" value="OS02G0192300 PROTEIN"/>
    <property type="match status" value="1"/>
</dbReference>
<feature type="compositionally biased region" description="Polar residues" evidence="15">
    <location>
        <begin position="1359"/>
        <end position="1374"/>
    </location>
</feature>
<dbReference type="PROSITE" id="PS51542">
    <property type="entry name" value="FYRN"/>
    <property type="match status" value="1"/>
</dbReference>
<dbReference type="SMART" id="SM00297">
    <property type="entry name" value="BROMO"/>
    <property type="match status" value="1"/>
</dbReference>
<dbReference type="GO" id="GO:0016740">
    <property type="term" value="F:transferase activity"/>
    <property type="evidence" value="ECO:0007669"/>
    <property type="project" value="UniProtKB-KW"/>
</dbReference>
<keyword evidence="5 13" id="KW-0863">Zinc-finger</keyword>
<dbReference type="PROSITE" id="PS51543">
    <property type="entry name" value="FYRC"/>
    <property type="match status" value="1"/>
</dbReference>
<dbReference type="GO" id="GO:0005634">
    <property type="term" value="C:nucleus"/>
    <property type="evidence" value="ECO:0007669"/>
    <property type="project" value="UniProtKB-SubCell"/>
</dbReference>
<protein>
    <submittedName>
        <fullName evidence="19">Uncharacterized protein</fullName>
    </submittedName>
</protein>
<evidence type="ECO:0000313" key="19">
    <source>
        <dbReference type="EMBL" id="KAG6426408.1"/>
    </source>
</evidence>
<feature type="domain" description="MBD" evidence="18">
    <location>
        <begin position="198"/>
        <end position="268"/>
    </location>
</feature>
<dbReference type="InterPro" id="IPR001739">
    <property type="entry name" value="Methyl_CpG_DNA-bd"/>
</dbReference>
<dbReference type="InterPro" id="IPR013083">
    <property type="entry name" value="Znf_RING/FYVE/PHD"/>
</dbReference>
<dbReference type="InterPro" id="IPR016177">
    <property type="entry name" value="DNA-bd_dom_sf"/>
</dbReference>
<dbReference type="PROSITE" id="PS50982">
    <property type="entry name" value="MBD"/>
    <property type="match status" value="1"/>
</dbReference>
<keyword evidence="7" id="KW-0805">Transcription regulation</keyword>
<dbReference type="CDD" id="cd15519">
    <property type="entry name" value="PHD1_Lid2p_like"/>
    <property type="match status" value="1"/>
</dbReference>
<dbReference type="GO" id="GO:0140993">
    <property type="term" value="F:histone modifying activity"/>
    <property type="evidence" value="ECO:0007669"/>
    <property type="project" value="UniProtKB-ARBA"/>
</dbReference>
<keyword evidence="9" id="KW-0238">DNA-binding</keyword>
<gene>
    <name evidence="19" type="ORF">SASPL_110631</name>
</gene>
<feature type="compositionally biased region" description="Polar residues" evidence="15">
    <location>
        <begin position="2042"/>
        <end position="2055"/>
    </location>
</feature>
<keyword evidence="11" id="KW-0539">Nucleus</keyword>
<evidence type="ECO:0000256" key="9">
    <source>
        <dbReference type="ARBA" id="ARBA00023125"/>
    </source>
</evidence>
<feature type="domain" description="PHD-type" evidence="17">
    <location>
        <begin position="1183"/>
        <end position="1233"/>
    </location>
</feature>
<dbReference type="PROSITE" id="PS50014">
    <property type="entry name" value="BROMODOMAIN_2"/>
    <property type="match status" value="1"/>
</dbReference>
<evidence type="ECO:0000256" key="11">
    <source>
        <dbReference type="ARBA" id="ARBA00023242"/>
    </source>
</evidence>
<feature type="compositionally biased region" description="Basic residues" evidence="15">
    <location>
        <begin position="2067"/>
        <end position="2079"/>
    </location>
</feature>
<sequence length="2079" mass="230735">MSFQIDLNEMPISSPREAPDDAAPLSSVCVVCRKGVPVGNVPDKVTGELRLEKKCFQCLLRNDTGAAGGEARRLDINAPPPREADDREIVRTAAGRQGIGRGRVQAYVHPSFYSHHVNTRKINPMLDGMVHGLPNTSTVAVDSAHSRFRDALLQKVHSDGRLGTIHEESTFAAWLRASHTPLEFPPASPNVLYLQTLREYIAARSGNLGEGWRVEFEFCDKIYKTSAVYIAPDGSRFRSMEEVAFHFGLSSCYHYLENGNVSAESASVRSGMKIDAMKKESPAIMTAQNCRQRQKMSRASKNQGFLSSLGVKSCPGTTYNKSVGELGSTEHGGLHDSIHEDFPVQYHDFYLISAGNIDPRPSYHNGNQIWPVGYRCSWHDRITGSLFMCEVSDGGDSGPIFKVKRYPCTMQSTPVGSTILVKKKSAFSKGDDIEGLDDLAAFKMVDDDSISTITLLNEETAPCLDKCLSTSKREEAHNPRKDNSSNSNLEVTPQRTGNQVNKAVGLNDMIGEFQVEGRSISSVWENVSQAFLYACREMYKQKGAIKFFCCHDVFKRNNENLDGADSLSRYCCFEGPASIPPLVQSENELNKACEMLSSWLKQDRFGLNEDFVQEILEQLPQVTACSGYEKLKDRKQISDLQTVESGFLQVEQKVNNASETSKRFLLKLGGMEDTLKRDPCPSGKQLNRRLPSYLMGDALQVWELGWRFLEVLQLGQPFTFQELESELVNPWLDSYPLDSRHETFESGVGASSSCDKASQSGSSSVGRCTGLLLAKILGSLLKLLVTELLSKAAVYVRPNLDAGESKSKRSRKKDLGWLAELRKTKLDMLPVNELTWHEIARRYILAVLSMDGNLDSAEIASRESGRVFHCLQGDGGVLCGSLTGIAAMEGDAMVLADAMKEIFGSLKTKNDIISLCLSESDANGAQTIEVNDGVIPEWAHALEPVRKLPTNVGARIRNCIHDALNKNPPEWAKQELEHAISKEVYKGNASGPTKRAVISVLARVTSENPQQKPAKKENVKIKTNMSDIITKQCRMVLRCAAASDEDKVFCNLLGRIILNPNDNDDEGLLGYPAMVSRPLDFRTIDLRLAAGAYGGSHEAFADDVREVWRNIHTAYGDRSELIDVAQSLWNKFEDLYEKEVLTLIQKMAKISNVKDSSADALKERDDILVQVCNNALPRAPWDEGLCKVCGRDKDDDNVLLCDKCDSEYHRYCLDPPLLRIPEGNWYCPSCVSGQPLSCIRTYGSISNQQSRKRNLGEFSCKFLGELSRLAKVMEVKEHWEFTVEERIFFLKFFFDGALNSATVRDHMDQCASQSADLQNKLRSLTSELKILNAKEDMLGLSVEKTNSSLFNIRGDLKSDASSSQHANENITRGNPSEKLAVEQSQHEKIFVEAQPSEGPNVQNEIPIFTQQQQSDQGHTIVLNDTQGSLSTTQVLPGNNFSSSTSDRETELVTPAPVSSIHESGGHQCPNQVDMVSPQGNSPKVCTVKNEVTNLLESIANIELKLVELSLRRDFLGRDCNGRVYWAFYYPNARPWIIACGDTASKERPPRDFVSIPDSDKWMYYESDTEIEKLVGWLKENNVREKELKESISQFQASKLKDTVYTEDHILKRREISYGGGKTLSANFLATKAKNALEKKYGSCKRFEATAIPQNLVTGACQSGRMYRCQCLELLWRSKDHCSSCHHSFSTSEELSQHAKENCKASLSGSKRSQTAEDTTKCKKARNVASQEKRLTSIGIPQKRSTDEKEIGGRTSLEGYRADCPFNFEEIMTRFIVPSSVKDGVNDIGLIGSGGVPSLLAGQSPYLSDSSLALSLAITNEASLRPTDLRSRQQNTPPSAAMYSRGFKDSHRSSRSVENGLSDELSIAGRLKSILMSEKDQVTSVKDKGSSVSGLSKSTIIRESSSRPLIGRASEILRVLKMNLLDMDAALPEDALRKSRSGQDRRCAWRAFVKSAKSIYEMVQATIVFEDTIKSEYLQNDWWYWSSPSTAARITTLSALALRIYSLDAAISYGEPLPGTAMEVSEPSCAIDKEVHESPTPKNPSNPGSPTLQNTPVPEPDSPENPRTRSRSSKRRRDLS</sequence>
<evidence type="ECO:0000259" key="16">
    <source>
        <dbReference type="PROSITE" id="PS50014"/>
    </source>
</evidence>
<evidence type="ECO:0000256" key="4">
    <source>
        <dbReference type="ARBA" id="ARBA00022723"/>
    </source>
</evidence>
<dbReference type="GO" id="GO:0048731">
    <property type="term" value="P:system development"/>
    <property type="evidence" value="ECO:0007669"/>
    <property type="project" value="UniProtKB-ARBA"/>
</dbReference>
<dbReference type="SUPFAM" id="SSF47370">
    <property type="entry name" value="Bromodomain"/>
    <property type="match status" value="1"/>
</dbReference>
<reference evidence="19" key="1">
    <citation type="submission" date="2018-01" db="EMBL/GenBank/DDBJ databases">
        <authorList>
            <person name="Mao J.F."/>
        </authorList>
    </citation>
    <scope>NUCLEOTIDE SEQUENCE</scope>
    <source>
        <strain evidence="19">Huo1</strain>
        <tissue evidence="19">Leaf</tissue>
    </source>
</reference>
<dbReference type="InterPro" id="IPR001965">
    <property type="entry name" value="Znf_PHD"/>
</dbReference>
<evidence type="ECO:0000256" key="12">
    <source>
        <dbReference type="PROSITE-ProRule" id="PRU00035"/>
    </source>
</evidence>
<feature type="region of interest" description="Disordered" evidence="15">
    <location>
        <begin position="1705"/>
        <end position="1753"/>
    </location>
</feature>
<keyword evidence="4" id="KW-0479">Metal-binding</keyword>
<evidence type="ECO:0000256" key="5">
    <source>
        <dbReference type="ARBA" id="ARBA00022771"/>
    </source>
</evidence>
<dbReference type="Pfam" id="PF00628">
    <property type="entry name" value="PHD"/>
    <property type="match status" value="1"/>
</dbReference>
<dbReference type="PROSITE" id="PS50016">
    <property type="entry name" value="ZF_PHD_2"/>
    <property type="match status" value="1"/>
</dbReference>
<dbReference type="PANTHER" id="PTHR47162:SF10">
    <property type="entry name" value="METHYL-CPG-BINDING DOMAIN-CONTAINING PROTEIN 9 ISOFORM X1"/>
    <property type="match status" value="1"/>
</dbReference>
<keyword evidence="20" id="KW-1185">Reference proteome</keyword>
<keyword evidence="14" id="KW-0175">Coiled coil</keyword>
<comment type="subcellular location">
    <subcellularLocation>
        <location evidence="1">Nucleus</location>
    </subcellularLocation>
</comment>
<evidence type="ECO:0000256" key="14">
    <source>
        <dbReference type="SAM" id="Coils"/>
    </source>
</evidence>
<evidence type="ECO:0000256" key="6">
    <source>
        <dbReference type="ARBA" id="ARBA00022833"/>
    </source>
</evidence>
<dbReference type="InterPro" id="IPR003889">
    <property type="entry name" value="FYrich_C"/>
</dbReference>
<comment type="similarity">
    <text evidence="2">Belongs to the WAL family.</text>
</comment>
<dbReference type="InterPro" id="IPR028941">
    <property type="entry name" value="WHIM2_dom"/>
</dbReference>
<keyword evidence="10" id="KW-0804">Transcription</keyword>
<dbReference type="Proteomes" id="UP000298416">
    <property type="component" value="Unassembled WGS sequence"/>
</dbReference>
<dbReference type="Pfam" id="PF00439">
    <property type="entry name" value="Bromodomain"/>
    <property type="match status" value="1"/>
</dbReference>
<dbReference type="InterPro" id="IPR036427">
    <property type="entry name" value="Bromodomain-like_sf"/>
</dbReference>
<keyword evidence="3" id="KW-0808">Transferase</keyword>
<feature type="region of interest" description="Disordered" evidence="15">
    <location>
        <begin position="472"/>
        <end position="497"/>
    </location>
</feature>
<name>A0A8X8YAV7_SALSN</name>
<feature type="compositionally biased region" description="Polar residues" evidence="15">
    <location>
        <begin position="484"/>
        <end position="497"/>
    </location>
</feature>
<dbReference type="Gene3D" id="3.30.160.360">
    <property type="match status" value="1"/>
</dbReference>
<feature type="domain" description="Bromo" evidence="16">
    <location>
        <begin position="1071"/>
        <end position="1122"/>
    </location>
</feature>
<feature type="compositionally biased region" description="Basic and acidic residues" evidence="15">
    <location>
        <begin position="472"/>
        <end position="483"/>
    </location>
</feature>
<dbReference type="GO" id="GO:0003677">
    <property type="term" value="F:DNA binding"/>
    <property type="evidence" value="ECO:0007669"/>
    <property type="project" value="UniProtKB-KW"/>
</dbReference>
<evidence type="ECO:0000256" key="2">
    <source>
        <dbReference type="ARBA" id="ARBA00007444"/>
    </source>
</evidence>
<reference evidence="19" key="2">
    <citation type="submission" date="2020-08" db="EMBL/GenBank/DDBJ databases">
        <title>Plant Genome Project.</title>
        <authorList>
            <person name="Zhang R.-G."/>
        </authorList>
    </citation>
    <scope>NUCLEOTIDE SEQUENCE</scope>
    <source>
        <strain evidence="19">Huo1</strain>
        <tissue evidence="19">Leaf</tissue>
    </source>
</reference>
<accession>A0A8X8YAV7</accession>
<evidence type="ECO:0000256" key="3">
    <source>
        <dbReference type="ARBA" id="ARBA00022679"/>
    </source>
</evidence>
<evidence type="ECO:0000256" key="1">
    <source>
        <dbReference type="ARBA" id="ARBA00004123"/>
    </source>
</evidence>